<dbReference type="Proteomes" id="UP000663836">
    <property type="component" value="Unassembled WGS sequence"/>
</dbReference>
<evidence type="ECO:0000313" key="3">
    <source>
        <dbReference type="Proteomes" id="UP000663836"/>
    </source>
</evidence>
<reference evidence="2" key="1">
    <citation type="submission" date="2021-02" db="EMBL/GenBank/DDBJ databases">
        <authorList>
            <person name="Nowell W R."/>
        </authorList>
    </citation>
    <scope>NUCLEOTIDE SEQUENCE</scope>
</reference>
<sequence>MFLIGTNSVHSTLASTIIKQIENFIVLLRHQYQHLTDKHHTIIAITFLCSKASYLFLSSALPHDNICSYNENLLDLSSCIKYDIVNFQVMNHH</sequence>
<name>A0A820HJN7_9BILA</name>
<comment type="caution">
    <text evidence="2">The sequence shown here is derived from an EMBL/GenBank/DDBJ whole genome shotgun (WGS) entry which is preliminary data.</text>
</comment>
<dbReference type="AlphaFoldDB" id="A0A820HJN7"/>
<accession>A0A820HJN7</accession>
<gene>
    <name evidence="2" type="ORF">JBS370_LOCUS40211</name>
    <name evidence="1" type="ORF">ZHD862_LOCUS38934</name>
</gene>
<proteinExistence type="predicted"/>
<dbReference type="EMBL" id="CAJNOT010012074">
    <property type="protein sequence ID" value="CAF1536669.1"/>
    <property type="molecule type" value="Genomic_DNA"/>
</dbReference>
<evidence type="ECO:0000313" key="1">
    <source>
        <dbReference type="EMBL" id="CAF1536669.1"/>
    </source>
</evidence>
<protein>
    <submittedName>
        <fullName evidence="2">Uncharacterized protein</fullName>
    </submittedName>
</protein>
<dbReference type="Proteomes" id="UP000663864">
    <property type="component" value="Unassembled WGS sequence"/>
</dbReference>
<organism evidence="2 3">
    <name type="scientific">Rotaria sordida</name>
    <dbReference type="NCBI Taxonomy" id="392033"/>
    <lineage>
        <taxon>Eukaryota</taxon>
        <taxon>Metazoa</taxon>
        <taxon>Spiralia</taxon>
        <taxon>Gnathifera</taxon>
        <taxon>Rotifera</taxon>
        <taxon>Eurotatoria</taxon>
        <taxon>Bdelloidea</taxon>
        <taxon>Philodinida</taxon>
        <taxon>Philodinidae</taxon>
        <taxon>Rotaria</taxon>
    </lineage>
</organism>
<dbReference type="EMBL" id="CAJOBD010034192">
    <property type="protein sequence ID" value="CAF4295723.1"/>
    <property type="molecule type" value="Genomic_DNA"/>
</dbReference>
<evidence type="ECO:0000313" key="2">
    <source>
        <dbReference type="EMBL" id="CAF4295723.1"/>
    </source>
</evidence>